<proteinExistence type="predicted"/>
<comment type="caution">
    <text evidence="1">The sequence shown here is derived from an EMBL/GenBank/DDBJ whole genome shotgun (WGS) entry which is preliminary data.</text>
</comment>
<dbReference type="Proteomes" id="UP000077881">
    <property type="component" value="Unassembled WGS sequence"/>
</dbReference>
<evidence type="ECO:0000313" key="2">
    <source>
        <dbReference type="Proteomes" id="UP000077881"/>
    </source>
</evidence>
<dbReference type="AlphaFoldDB" id="A0A178A5M1"/>
<dbReference type="EMBL" id="LDJR01000011">
    <property type="protein sequence ID" value="OAK75487.1"/>
    <property type="molecule type" value="Genomic_DNA"/>
</dbReference>
<evidence type="ECO:0000313" key="1">
    <source>
        <dbReference type="EMBL" id="OAK75487.1"/>
    </source>
</evidence>
<reference evidence="1 2" key="1">
    <citation type="submission" date="2015-05" db="EMBL/GenBank/DDBJ databases">
        <title>Comparison of genome.</title>
        <authorList>
            <person name="Zheng Z."/>
            <person name="Sun M."/>
        </authorList>
    </citation>
    <scope>NUCLEOTIDE SEQUENCE [LARGE SCALE GENOMIC DNA]</scope>
    <source>
        <strain evidence="1 2">G25-74</strain>
    </source>
</reference>
<sequence length="64" mass="6989">MELLPLHSAIVPAIPLLETVLPNLLKAAEWIKNGDKIAPDTEPISAPSTFYIPSPYFPPVKLIP</sequence>
<protein>
    <submittedName>
        <fullName evidence="1">Uncharacterized protein</fullName>
    </submittedName>
</protein>
<name>A0A178A5M1_9BACI</name>
<keyword evidence="2" id="KW-1185">Reference proteome</keyword>
<accession>A0A178A5M1</accession>
<gene>
    <name evidence="1" type="ORF">ABB05_01920</name>
</gene>
<organism evidence="1 2">
    <name type="scientific">Lederbergia galactosidilytica</name>
    <dbReference type="NCBI Taxonomy" id="217031"/>
    <lineage>
        <taxon>Bacteria</taxon>
        <taxon>Bacillati</taxon>
        <taxon>Bacillota</taxon>
        <taxon>Bacilli</taxon>
        <taxon>Bacillales</taxon>
        <taxon>Bacillaceae</taxon>
        <taxon>Lederbergia</taxon>
    </lineage>
</organism>